<evidence type="ECO:0000313" key="2">
    <source>
        <dbReference type="EMBL" id="CAK0904608.1"/>
    </source>
</evidence>
<dbReference type="Proteomes" id="UP001189429">
    <property type="component" value="Unassembled WGS sequence"/>
</dbReference>
<comment type="caution">
    <text evidence="2">The sequence shown here is derived from an EMBL/GenBank/DDBJ whole genome shotgun (WGS) entry which is preliminary data.</text>
</comment>
<keyword evidence="1" id="KW-0472">Membrane</keyword>
<feature type="transmembrane region" description="Helical" evidence="1">
    <location>
        <begin position="29"/>
        <end position="48"/>
    </location>
</feature>
<name>A0ABN9Y190_9DINO</name>
<reference evidence="2" key="1">
    <citation type="submission" date="2023-10" db="EMBL/GenBank/DDBJ databases">
        <authorList>
            <person name="Chen Y."/>
            <person name="Shah S."/>
            <person name="Dougan E. K."/>
            <person name="Thang M."/>
            <person name="Chan C."/>
        </authorList>
    </citation>
    <scope>NUCLEOTIDE SEQUENCE [LARGE SCALE GENOMIC DNA]</scope>
</reference>
<protein>
    <submittedName>
        <fullName evidence="2">Uncharacterized protein</fullName>
    </submittedName>
</protein>
<evidence type="ECO:0000256" key="1">
    <source>
        <dbReference type="SAM" id="Phobius"/>
    </source>
</evidence>
<sequence length="201" mass="21532">MQVSQGLAFALAVAGAVSAVGAAVSAQLVVSGLIGVVSVLTGAILMKVSTASDSLRAMWYQGDNISLRCSFIERRLMSLEFSPWETQRQISGAIQEWDMAQDAAYGVRQAFHYLSRYSRNFLQRAGQMPSAIQLSIIANKAIQESGEDAAGQKVTVLIQGLSQDWAAQFPGQGNAYDPTASVAIHAGQLSQHAVVDFYGFQ</sequence>
<evidence type="ECO:0000313" key="3">
    <source>
        <dbReference type="Proteomes" id="UP001189429"/>
    </source>
</evidence>
<accession>A0ABN9Y190</accession>
<proteinExistence type="predicted"/>
<keyword evidence="1" id="KW-0812">Transmembrane</keyword>
<keyword evidence="3" id="KW-1185">Reference proteome</keyword>
<keyword evidence="1" id="KW-1133">Transmembrane helix</keyword>
<organism evidence="2 3">
    <name type="scientific">Prorocentrum cordatum</name>
    <dbReference type="NCBI Taxonomy" id="2364126"/>
    <lineage>
        <taxon>Eukaryota</taxon>
        <taxon>Sar</taxon>
        <taxon>Alveolata</taxon>
        <taxon>Dinophyceae</taxon>
        <taxon>Prorocentrales</taxon>
        <taxon>Prorocentraceae</taxon>
        <taxon>Prorocentrum</taxon>
    </lineage>
</organism>
<dbReference type="EMBL" id="CAUYUJ010021426">
    <property type="protein sequence ID" value="CAK0904608.1"/>
    <property type="molecule type" value="Genomic_DNA"/>
</dbReference>
<gene>
    <name evidence="2" type="ORF">PCOR1329_LOCUS80568</name>
</gene>